<accession>A0A812VGA2</accession>
<reference evidence="1" key="1">
    <citation type="submission" date="2021-02" db="EMBL/GenBank/DDBJ databases">
        <authorList>
            <person name="Dougan E. K."/>
            <person name="Rhodes N."/>
            <person name="Thang M."/>
            <person name="Chan C."/>
        </authorList>
    </citation>
    <scope>NUCLEOTIDE SEQUENCE</scope>
</reference>
<comment type="caution">
    <text evidence="1">The sequence shown here is derived from an EMBL/GenBank/DDBJ whole genome shotgun (WGS) entry which is preliminary data.</text>
</comment>
<name>A0A812VGA2_9DINO</name>
<feature type="non-terminal residue" evidence="1">
    <location>
        <position position="459"/>
    </location>
</feature>
<organism evidence="1 2">
    <name type="scientific">Symbiodinium necroappetens</name>
    <dbReference type="NCBI Taxonomy" id="1628268"/>
    <lineage>
        <taxon>Eukaryota</taxon>
        <taxon>Sar</taxon>
        <taxon>Alveolata</taxon>
        <taxon>Dinophyceae</taxon>
        <taxon>Suessiales</taxon>
        <taxon>Symbiodiniaceae</taxon>
        <taxon>Symbiodinium</taxon>
    </lineage>
</organism>
<gene>
    <name evidence="1" type="ORF">SNEC2469_LOCUS17583</name>
</gene>
<keyword evidence="2" id="KW-1185">Reference proteome</keyword>
<dbReference type="EMBL" id="CAJNJA010029177">
    <property type="protein sequence ID" value="CAE7620859.1"/>
    <property type="molecule type" value="Genomic_DNA"/>
</dbReference>
<evidence type="ECO:0000313" key="2">
    <source>
        <dbReference type="Proteomes" id="UP000601435"/>
    </source>
</evidence>
<evidence type="ECO:0000313" key="1">
    <source>
        <dbReference type="EMBL" id="CAE7620859.1"/>
    </source>
</evidence>
<dbReference type="Proteomes" id="UP000601435">
    <property type="component" value="Unassembled WGS sequence"/>
</dbReference>
<proteinExistence type="predicted"/>
<dbReference type="OrthoDB" id="410027at2759"/>
<sequence>YLQIGKFRIGYNGDCLVILNADGTHPNRIIEKLSSDGTLKRFFDDEDLREAFVDRPPHKWPCPQIGDIAFGTCDRSFGAWGDRFVQLGDWRLAAIDANHFSISHRDGWTAQIFRSDGTLHPGPRTDFSSWDRPVGFPHGITFGKNFVQIGSFRLAAMDDNHLTVSHSSGNTAQIFRSDATVHPGPRTDWNAWKDREQDVAGLAAGVRYGKHFLQIGNFRLGDAGSVHLLVTHSTDTSPSTSRTIRIYRFGETPGWGPQVTDRPTQSHCGAIQSTTGTCPGITAGGVPRSGGTGFSTWGLEARAASNVRFGDRFIELHGFRIGEADVSWSSFGVLTISHQHFHGGQFSILAFAPSDSGDGDGETLHMTSGGLFNRAYGPPKGISFGDRFVQIGNFRLGDVDGKQFSIAHVGFRAGNDRSDKTIVVYKDDGSVTKKSPPAGGNADTTVGRPFTPCKVTEIP</sequence>
<dbReference type="AlphaFoldDB" id="A0A812VGA2"/>
<protein>
    <submittedName>
        <fullName evidence="1">Uncharacterized protein</fullName>
    </submittedName>
</protein>